<dbReference type="EMBL" id="HG001780">
    <property type="protein sequence ID" value="CDF36449.1"/>
    <property type="molecule type" value="Genomic_DNA"/>
</dbReference>
<feature type="signal peptide" evidence="2">
    <location>
        <begin position="1"/>
        <end position="18"/>
    </location>
</feature>
<reference evidence="4" key="1">
    <citation type="journal article" date="2013" name="Proc. Natl. Acad. Sci. U.S.A.">
        <title>Genome structure and metabolic features in the red seaweed Chondrus crispus shed light on evolution of the Archaeplastida.</title>
        <authorList>
            <person name="Collen J."/>
            <person name="Porcel B."/>
            <person name="Carre W."/>
            <person name="Ball S.G."/>
            <person name="Chaparro C."/>
            <person name="Tonon T."/>
            <person name="Barbeyron T."/>
            <person name="Michel G."/>
            <person name="Noel B."/>
            <person name="Valentin K."/>
            <person name="Elias M."/>
            <person name="Artiguenave F."/>
            <person name="Arun A."/>
            <person name="Aury J.M."/>
            <person name="Barbosa-Neto J.F."/>
            <person name="Bothwell J.H."/>
            <person name="Bouget F.Y."/>
            <person name="Brillet L."/>
            <person name="Cabello-Hurtado F."/>
            <person name="Capella-Gutierrez S."/>
            <person name="Charrier B."/>
            <person name="Cladiere L."/>
            <person name="Cock J.M."/>
            <person name="Coelho S.M."/>
            <person name="Colleoni C."/>
            <person name="Czjzek M."/>
            <person name="Da Silva C."/>
            <person name="Delage L."/>
            <person name="Denoeud F."/>
            <person name="Deschamps P."/>
            <person name="Dittami S.M."/>
            <person name="Gabaldon T."/>
            <person name="Gachon C.M."/>
            <person name="Groisillier A."/>
            <person name="Herve C."/>
            <person name="Jabbari K."/>
            <person name="Katinka M."/>
            <person name="Kloareg B."/>
            <person name="Kowalczyk N."/>
            <person name="Labadie K."/>
            <person name="Leblanc C."/>
            <person name="Lopez P.J."/>
            <person name="McLachlan D.H."/>
            <person name="Meslet-Cladiere L."/>
            <person name="Moustafa A."/>
            <person name="Nehr Z."/>
            <person name="Nyvall Collen P."/>
            <person name="Panaud O."/>
            <person name="Partensky F."/>
            <person name="Poulain J."/>
            <person name="Rensing S.A."/>
            <person name="Rousvoal S."/>
            <person name="Samson G."/>
            <person name="Symeonidi A."/>
            <person name="Weissenbach J."/>
            <person name="Zambounis A."/>
            <person name="Wincker P."/>
            <person name="Boyen C."/>
        </authorList>
    </citation>
    <scope>NUCLEOTIDE SEQUENCE [LARGE SCALE GENOMIC DNA]</scope>
    <source>
        <strain evidence="4">cv. Stackhouse</strain>
    </source>
</reference>
<feature type="compositionally biased region" description="Acidic residues" evidence="1">
    <location>
        <begin position="117"/>
        <end position="127"/>
    </location>
</feature>
<dbReference type="AlphaFoldDB" id="R7QEF6"/>
<name>R7QEF6_CHOCR</name>
<keyword evidence="2" id="KW-0732">Signal</keyword>
<evidence type="ECO:0000256" key="2">
    <source>
        <dbReference type="SAM" id="SignalP"/>
    </source>
</evidence>
<evidence type="ECO:0000313" key="3">
    <source>
        <dbReference type="EMBL" id="CDF36449.1"/>
    </source>
</evidence>
<dbReference type="KEGG" id="ccp:CHC_T00004384001"/>
<dbReference type="Proteomes" id="UP000012073">
    <property type="component" value="Unassembled WGS sequence"/>
</dbReference>
<sequence>MRCLPSSVVFQFLGSASAALTTKSQLCACASRAQDVHFWPEKRTTQPLVAYRTDAQGAPATDFQLRETSAVASSLSHFSSVVETVRRASASSAVTMTMSGCGAPPCDPPAPLVGSSDVDDQTLEAYP</sequence>
<evidence type="ECO:0000313" key="4">
    <source>
        <dbReference type="Proteomes" id="UP000012073"/>
    </source>
</evidence>
<dbReference type="Gramene" id="CDF36449">
    <property type="protein sequence ID" value="CDF36449"/>
    <property type="gene ID" value="CHC_T00004384001"/>
</dbReference>
<gene>
    <name evidence="3" type="ORF">CHC_T00004384001</name>
</gene>
<dbReference type="RefSeq" id="XP_005716268.1">
    <property type="nucleotide sequence ID" value="XM_005716211.1"/>
</dbReference>
<protein>
    <submittedName>
        <fullName evidence="3">Uncharacterized protein</fullName>
    </submittedName>
</protein>
<accession>R7QEF6</accession>
<feature type="chain" id="PRO_5004454666" evidence="2">
    <location>
        <begin position="19"/>
        <end position="127"/>
    </location>
</feature>
<evidence type="ECO:0000256" key="1">
    <source>
        <dbReference type="SAM" id="MobiDB-lite"/>
    </source>
</evidence>
<dbReference type="GeneID" id="17323977"/>
<keyword evidence="4" id="KW-1185">Reference proteome</keyword>
<feature type="region of interest" description="Disordered" evidence="1">
    <location>
        <begin position="98"/>
        <end position="127"/>
    </location>
</feature>
<organism evidence="3 4">
    <name type="scientific">Chondrus crispus</name>
    <name type="common">Carrageen Irish moss</name>
    <name type="synonym">Polymorpha crispa</name>
    <dbReference type="NCBI Taxonomy" id="2769"/>
    <lineage>
        <taxon>Eukaryota</taxon>
        <taxon>Rhodophyta</taxon>
        <taxon>Florideophyceae</taxon>
        <taxon>Rhodymeniophycidae</taxon>
        <taxon>Gigartinales</taxon>
        <taxon>Gigartinaceae</taxon>
        <taxon>Chondrus</taxon>
    </lineage>
</organism>
<proteinExistence type="predicted"/>